<dbReference type="RefSeq" id="WP_152379996.1">
    <property type="nucleotide sequence ID" value="NZ_CP045298.1"/>
</dbReference>
<evidence type="ECO:0000313" key="2">
    <source>
        <dbReference type="Proteomes" id="UP001242811"/>
    </source>
</evidence>
<comment type="caution">
    <text evidence="1">The sequence shown here is derived from an EMBL/GenBank/DDBJ whole genome shotgun (WGS) entry which is preliminary data.</text>
</comment>
<accession>A0ABU0KS65</accession>
<gene>
    <name evidence="1" type="ORF">QOZ95_000419</name>
</gene>
<proteinExistence type="predicted"/>
<name>A0ABU0KS65_9BACL</name>
<dbReference type="EMBL" id="JAUSWA010000002">
    <property type="protein sequence ID" value="MDQ0492272.1"/>
    <property type="molecule type" value="Genomic_DNA"/>
</dbReference>
<keyword evidence="2" id="KW-1185">Reference proteome</keyword>
<sequence>MFMNIKQRKNGKTTVYIYTGYASDTVLSDILSQSRNAGVSIRPLRSGKIAIDIRNTPEGIRLVTELLRKYGDYEEAVYTAYEAEDQQRRDLYVVSS</sequence>
<protein>
    <submittedName>
        <fullName evidence="1">Uncharacterized protein</fullName>
    </submittedName>
</protein>
<evidence type="ECO:0000313" key="1">
    <source>
        <dbReference type="EMBL" id="MDQ0492272.1"/>
    </source>
</evidence>
<dbReference type="Proteomes" id="UP001242811">
    <property type="component" value="Unassembled WGS sequence"/>
</dbReference>
<organism evidence="1 2">
    <name type="scientific">Paenibacillus brasilensis</name>
    <dbReference type="NCBI Taxonomy" id="128574"/>
    <lineage>
        <taxon>Bacteria</taxon>
        <taxon>Bacillati</taxon>
        <taxon>Bacillota</taxon>
        <taxon>Bacilli</taxon>
        <taxon>Bacillales</taxon>
        <taxon>Paenibacillaceae</taxon>
        <taxon>Paenibacillus</taxon>
    </lineage>
</organism>
<reference evidence="1 2" key="1">
    <citation type="submission" date="2023-07" db="EMBL/GenBank/DDBJ databases">
        <title>Genomic Encyclopedia of Type Strains, Phase IV (KMG-IV): sequencing the most valuable type-strain genomes for metagenomic binning, comparative biology and taxonomic classification.</title>
        <authorList>
            <person name="Goeker M."/>
        </authorList>
    </citation>
    <scope>NUCLEOTIDE SEQUENCE [LARGE SCALE GENOMIC DNA]</scope>
    <source>
        <strain evidence="1 2">DSM 14914</strain>
    </source>
</reference>